<dbReference type="Proteomes" id="UP000269692">
    <property type="component" value="Unassembled WGS sequence"/>
</dbReference>
<feature type="transmembrane region" description="Helical" evidence="1">
    <location>
        <begin position="70"/>
        <end position="86"/>
    </location>
</feature>
<feature type="transmembrane region" description="Helical" evidence="1">
    <location>
        <begin position="9"/>
        <end position="28"/>
    </location>
</feature>
<sequence>MLLKSEPRAFALAVFAMCATVLAANILVQHPFTPFGLEDWLTFGAFTYPFTFLVNDLSNRRLGLARTRRVIYAGFALAVVLSAWFATPRIALASGSAFLAAQLLDATVFDRLRAKAWWLPPLASGVVSSALDTAIFFSLAFAGTDLPWTNWAVVDYLVKLAMVGVFLVPYRWLIARMPAFAGRMARA</sequence>
<dbReference type="PANTHER" id="PTHR34300:SF1">
    <property type="entry name" value="QUEUOSINE PRECURSOR TRANSPORTER"/>
    <property type="match status" value="1"/>
</dbReference>
<name>A0A3L7AH99_9HYPH</name>
<protein>
    <recommendedName>
        <fullName evidence="1">Probable queuosine precursor transporter</fullName>
        <shortName evidence="1">Q precursor transporter</shortName>
    </recommendedName>
</protein>
<keyword evidence="1" id="KW-1133">Transmembrane helix</keyword>
<comment type="similarity">
    <text evidence="1">Belongs to the vitamin uptake transporter (VUT/ECF) (TC 2.A.88) family. Q precursor transporter subfamily.</text>
</comment>
<feature type="transmembrane region" description="Helical" evidence="1">
    <location>
        <begin position="156"/>
        <end position="174"/>
    </location>
</feature>
<dbReference type="HAMAP" id="MF_02088">
    <property type="entry name" value="Q_prec_transport"/>
    <property type="match status" value="1"/>
</dbReference>
<comment type="function">
    <text evidence="1">Involved in the import of queuosine (Q) precursors, required for Q precursor salvage.</text>
</comment>
<keyword evidence="1" id="KW-0997">Cell inner membrane</keyword>
<evidence type="ECO:0000256" key="1">
    <source>
        <dbReference type="HAMAP-Rule" id="MF_02088"/>
    </source>
</evidence>
<keyword evidence="1" id="KW-0813">Transport</keyword>
<comment type="subcellular location">
    <subcellularLocation>
        <location evidence="1">Cell inner membrane</location>
        <topology evidence="1">Multi-pass membrane protein</topology>
    </subcellularLocation>
</comment>
<feature type="transmembrane region" description="Helical" evidence="1">
    <location>
        <begin position="40"/>
        <end position="58"/>
    </location>
</feature>
<reference evidence="2 3" key="1">
    <citation type="submission" date="2018-10" db="EMBL/GenBank/DDBJ databases">
        <title>Xanthobacter tagetidis genome sequencing and assembly.</title>
        <authorList>
            <person name="Maclea K.S."/>
            <person name="Goen A.E."/>
            <person name="Fatima S.A."/>
        </authorList>
    </citation>
    <scope>NUCLEOTIDE SEQUENCE [LARGE SCALE GENOMIC DNA]</scope>
    <source>
        <strain evidence="2 3">ATCC 700314</strain>
    </source>
</reference>
<dbReference type="RefSeq" id="WP_121623145.1">
    <property type="nucleotide sequence ID" value="NZ_JACIIW010000002.1"/>
</dbReference>
<dbReference type="AlphaFoldDB" id="A0A3L7AH99"/>
<dbReference type="Pfam" id="PF02592">
    <property type="entry name" value="Vut_1"/>
    <property type="match status" value="2"/>
</dbReference>
<comment type="caution">
    <text evidence="2">The sequence shown here is derived from an EMBL/GenBank/DDBJ whole genome shotgun (WGS) entry which is preliminary data.</text>
</comment>
<keyword evidence="1" id="KW-0472">Membrane</keyword>
<keyword evidence="3" id="KW-1185">Reference proteome</keyword>
<accession>A0A3L7AH99</accession>
<proteinExistence type="inferred from homology"/>
<gene>
    <name evidence="2" type="ORF">D9R14_09880</name>
</gene>
<keyword evidence="1" id="KW-0812">Transmembrane</keyword>
<dbReference type="EMBL" id="RCTF01000006">
    <property type="protein sequence ID" value="RLP79130.1"/>
    <property type="molecule type" value="Genomic_DNA"/>
</dbReference>
<evidence type="ECO:0000313" key="3">
    <source>
        <dbReference type="Proteomes" id="UP000269692"/>
    </source>
</evidence>
<dbReference type="NCBIfam" id="TIGR00697">
    <property type="entry name" value="queuosine precursor transporter"/>
    <property type="match status" value="1"/>
</dbReference>
<evidence type="ECO:0000313" key="2">
    <source>
        <dbReference type="EMBL" id="RLP79130.1"/>
    </source>
</evidence>
<organism evidence="2 3">
    <name type="scientific">Xanthobacter tagetidis</name>
    <dbReference type="NCBI Taxonomy" id="60216"/>
    <lineage>
        <taxon>Bacteria</taxon>
        <taxon>Pseudomonadati</taxon>
        <taxon>Pseudomonadota</taxon>
        <taxon>Alphaproteobacteria</taxon>
        <taxon>Hyphomicrobiales</taxon>
        <taxon>Xanthobacteraceae</taxon>
        <taxon>Xanthobacter</taxon>
    </lineage>
</organism>
<dbReference type="PANTHER" id="PTHR34300">
    <property type="entry name" value="QUEUOSINE PRECURSOR TRANSPORTER-RELATED"/>
    <property type="match status" value="1"/>
</dbReference>
<dbReference type="GO" id="GO:0005886">
    <property type="term" value="C:plasma membrane"/>
    <property type="evidence" value="ECO:0007669"/>
    <property type="project" value="UniProtKB-SubCell"/>
</dbReference>
<dbReference type="InterPro" id="IPR003744">
    <property type="entry name" value="YhhQ"/>
</dbReference>
<dbReference type="GO" id="GO:0022857">
    <property type="term" value="F:transmembrane transporter activity"/>
    <property type="evidence" value="ECO:0007669"/>
    <property type="project" value="UniProtKB-UniRule"/>
</dbReference>
<keyword evidence="1" id="KW-1003">Cell membrane</keyword>
<dbReference type="OrthoDB" id="7065604at2"/>